<dbReference type="Proteomes" id="UP000006322">
    <property type="component" value="Unassembled WGS sequence"/>
</dbReference>
<dbReference type="GO" id="GO:0016491">
    <property type="term" value="F:oxidoreductase activity"/>
    <property type="evidence" value="ECO:0007669"/>
    <property type="project" value="InterPro"/>
</dbReference>
<protein>
    <submittedName>
        <fullName evidence="5">Pyridoxamine 5'-phosphate oxidase-related FMN-binding</fullName>
    </submittedName>
</protein>
<dbReference type="RefSeq" id="WP_007103107.1">
    <property type="nucleotide sequence ID" value="NZ_BAER01000015.1"/>
</dbReference>
<accession>K6Z549</accession>
<proteinExistence type="predicted"/>
<evidence type="ECO:0000313" key="6">
    <source>
        <dbReference type="Proteomes" id="UP000006322"/>
    </source>
</evidence>
<dbReference type="OrthoDB" id="9796486at2"/>
<dbReference type="AlphaFoldDB" id="K6Z549"/>
<dbReference type="InterPro" id="IPR008333">
    <property type="entry name" value="Cbr1-like_FAD-bd_dom"/>
</dbReference>
<dbReference type="SUPFAM" id="SSF52343">
    <property type="entry name" value="Ferredoxin reductase-like, C-terminal NADP-linked domain"/>
    <property type="match status" value="1"/>
</dbReference>
<dbReference type="InterPro" id="IPR012349">
    <property type="entry name" value="Split_barrel_FMN-bd"/>
</dbReference>
<dbReference type="PANTHER" id="PTHR42815:SF2">
    <property type="entry name" value="FAD-BINDING, PUTATIVE (AFU_ORTHOLOGUE AFUA_6G07600)-RELATED"/>
    <property type="match status" value="1"/>
</dbReference>
<dbReference type="PANTHER" id="PTHR42815">
    <property type="entry name" value="FAD-BINDING, PUTATIVE (AFU_ORTHOLOGUE AFUA_6G07600)-RELATED"/>
    <property type="match status" value="1"/>
</dbReference>
<dbReference type="PRINTS" id="PR00410">
    <property type="entry name" value="PHEHYDRXLASE"/>
</dbReference>
<dbReference type="PROSITE" id="PS00197">
    <property type="entry name" value="2FE2S_FER_1"/>
    <property type="match status" value="1"/>
</dbReference>
<dbReference type="InterPro" id="IPR036010">
    <property type="entry name" value="2Fe-2S_ferredoxin-like_sf"/>
</dbReference>
<dbReference type="InterPro" id="IPR001041">
    <property type="entry name" value="2Fe-2S_ferredoxin-type"/>
</dbReference>
<dbReference type="Pfam" id="PF00970">
    <property type="entry name" value="FAD_binding_6"/>
    <property type="match status" value="1"/>
</dbReference>
<dbReference type="InterPro" id="IPR006058">
    <property type="entry name" value="2Fe2S_fd_BS"/>
</dbReference>
<dbReference type="GO" id="GO:0051537">
    <property type="term" value="F:2 iron, 2 sulfur cluster binding"/>
    <property type="evidence" value="ECO:0007669"/>
    <property type="project" value="InterPro"/>
</dbReference>
<dbReference type="InterPro" id="IPR012675">
    <property type="entry name" value="Beta-grasp_dom_sf"/>
</dbReference>
<dbReference type="Gene3D" id="2.40.30.10">
    <property type="entry name" value="Translation factors"/>
    <property type="match status" value="1"/>
</dbReference>
<dbReference type="InterPro" id="IPR017938">
    <property type="entry name" value="Riboflavin_synthase-like_b-brl"/>
</dbReference>
<dbReference type="InterPro" id="IPR017927">
    <property type="entry name" value="FAD-bd_FR_type"/>
</dbReference>
<keyword evidence="6" id="KW-1185">Reference proteome</keyword>
<dbReference type="InterPro" id="IPR001433">
    <property type="entry name" value="OxRdtase_FAD/NAD-bd"/>
</dbReference>
<dbReference type="SUPFAM" id="SSF54292">
    <property type="entry name" value="2Fe-2S ferredoxin-like"/>
    <property type="match status" value="1"/>
</dbReference>
<dbReference type="Gene3D" id="3.40.50.80">
    <property type="entry name" value="Nucleotide-binding domain of ferredoxin-NADP reductase (FNR) module"/>
    <property type="match status" value="1"/>
</dbReference>
<comment type="caution">
    <text evidence="5">The sequence shown here is derived from an EMBL/GenBank/DDBJ whole genome shotgun (WGS) entry which is preliminary data.</text>
</comment>
<feature type="domain" description="2Fe-2S ferredoxin-type" evidence="3">
    <location>
        <begin position="631"/>
        <end position="716"/>
    </location>
</feature>
<dbReference type="STRING" id="1129793.GPLA_0382"/>
<dbReference type="PROSITE" id="PS51085">
    <property type="entry name" value="2FE2S_FER_2"/>
    <property type="match status" value="1"/>
</dbReference>
<dbReference type="SUPFAM" id="SSF63380">
    <property type="entry name" value="Riboflavin synthase domain-like"/>
    <property type="match status" value="1"/>
</dbReference>
<dbReference type="CDD" id="cd06184">
    <property type="entry name" value="flavohem_like_fad_nad_binding"/>
    <property type="match status" value="1"/>
</dbReference>
<evidence type="ECO:0000259" key="3">
    <source>
        <dbReference type="PROSITE" id="PS51085"/>
    </source>
</evidence>
<evidence type="ECO:0000256" key="1">
    <source>
        <dbReference type="ARBA" id="ARBA00023075"/>
    </source>
</evidence>
<reference evidence="6" key="1">
    <citation type="journal article" date="2014" name="Environ. Microbiol.">
        <title>Comparative genomics of the marine bacterial genus Glaciecola reveals the high degree of genomic diversity and genomic characteristic for cold adaptation.</title>
        <authorList>
            <person name="Qin Q.L."/>
            <person name="Xie B.B."/>
            <person name="Yu Y."/>
            <person name="Shu Y.L."/>
            <person name="Rong J.C."/>
            <person name="Zhang Y.J."/>
            <person name="Zhao D.L."/>
            <person name="Chen X.L."/>
            <person name="Zhang X.Y."/>
            <person name="Chen B."/>
            <person name="Zhou B.C."/>
            <person name="Zhang Y.Z."/>
        </authorList>
    </citation>
    <scope>NUCLEOTIDE SEQUENCE [LARGE SCALE GENOMIC DNA]</scope>
    <source>
        <strain evidence="6">LMG 21857</strain>
    </source>
</reference>
<sequence>MIPNDRQAPFHIGEQQMQNRAGKLEHMDAIGRRAIRSFMPDQHREFFKQLPFVVVGSTDENQQLWASILPGSPGFIQSPTPTELSLNSKVLKGDPLLGSLTTGARLGLLGIEVPTRRRNRVNARISHIAGQQLTLEIEQSFGNCPQYIQTRDIRFIRSVDETFAAPAPEYFKRLDTSAKNVINQADTFFVASSAGTTAKKSHQHTLGVDVSHRGGMPGFVGVNNDNVPADILRIPDYAGNNFFNTMGNFLVNPKAGLIFTDFTTGDLLMLTGTVEVLLEDDPRIVTFKGAQRGWQFTLSKGIRLKNALPFRASFSDYSPNTMQTGTWQHADAVRKAQETRNRWQTFKVGKIVDESTTIRSFYLTPNDASAVLPFNPGQHLTLRIPTGPEQKQKIRNYTVSSAPGADHYRISVKREPHGLVSKALHDTLSIGSLVDIKAPQGEFHIDNHAKRPAVLIGAGVGITPMIAMAQDALNEGLRTRYTRPMTIIHSAKNNAQRAFSAAFKDLESKSAKQIRYYSVLSSVPDDGQSAIDYHAKGRITAELLQPILDLNTAHKACDIYLCGPQGFMQAMYDTLISLNIADDNIHAETFGPSTLIRQAAEAEHRIEHSRKIMSKPKNTIENSAENEAQSTIISFTESKFEQPWHKGEPTILEVAEAHGLAPDFSCRSGSCGSCTVKLTSGAVTYRSTPSAPIEDNEVLICCAVPAKGCSRLDIAL</sequence>
<evidence type="ECO:0000259" key="4">
    <source>
        <dbReference type="PROSITE" id="PS51384"/>
    </source>
</evidence>
<dbReference type="Gene3D" id="2.30.110.10">
    <property type="entry name" value="Electron Transport, Fmn-binding Protein, Chain A"/>
    <property type="match status" value="1"/>
</dbReference>
<dbReference type="PROSITE" id="PS51384">
    <property type="entry name" value="FAD_FR"/>
    <property type="match status" value="1"/>
</dbReference>
<gene>
    <name evidence="5" type="ORF">GPLA_0382</name>
</gene>
<dbReference type="Pfam" id="PF00111">
    <property type="entry name" value="Fer2"/>
    <property type="match status" value="1"/>
</dbReference>
<organism evidence="5 6">
    <name type="scientific">Paraglaciecola polaris LMG 21857</name>
    <dbReference type="NCBI Taxonomy" id="1129793"/>
    <lineage>
        <taxon>Bacteria</taxon>
        <taxon>Pseudomonadati</taxon>
        <taxon>Pseudomonadota</taxon>
        <taxon>Gammaproteobacteria</taxon>
        <taxon>Alteromonadales</taxon>
        <taxon>Alteromonadaceae</taxon>
        <taxon>Paraglaciecola</taxon>
    </lineage>
</organism>
<dbReference type="Pfam" id="PF00175">
    <property type="entry name" value="NAD_binding_1"/>
    <property type="match status" value="1"/>
</dbReference>
<dbReference type="InterPro" id="IPR039261">
    <property type="entry name" value="FNR_nucleotide-bd"/>
</dbReference>
<dbReference type="EMBL" id="BAER01000015">
    <property type="protein sequence ID" value="GAC31301.1"/>
    <property type="molecule type" value="Genomic_DNA"/>
</dbReference>
<name>K6Z549_9ALTE</name>
<comment type="cofactor">
    <cofactor evidence="2">
        <name>[2Fe-2S] cluster</name>
        <dbReference type="ChEBI" id="CHEBI:190135"/>
    </cofactor>
</comment>
<feature type="domain" description="FAD-binding FR-type" evidence="4">
    <location>
        <begin position="341"/>
        <end position="446"/>
    </location>
</feature>
<keyword evidence="1" id="KW-0830">Ubiquinone</keyword>
<evidence type="ECO:0000313" key="5">
    <source>
        <dbReference type="EMBL" id="GAC31301.1"/>
    </source>
</evidence>
<evidence type="ECO:0000256" key="2">
    <source>
        <dbReference type="ARBA" id="ARBA00034078"/>
    </source>
</evidence>
<dbReference type="Gene3D" id="3.10.20.30">
    <property type="match status" value="1"/>
</dbReference>
<dbReference type="CDD" id="cd00207">
    <property type="entry name" value="fer2"/>
    <property type="match status" value="1"/>
</dbReference>